<sequence length="105" mass="11169">MRTSAGNADYELDVSPRSSLSDVDLESSMPTQQPPQLPTPAPGPSIKLLFSLLSRGSVICLLLPAILTSIIAGGVAPFMTYVIGQSFDAFAHFSSLQTITQQDKD</sequence>
<evidence type="ECO:0000313" key="7">
    <source>
        <dbReference type="Proteomes" id="UP000008493"/>
    </source>
</evidence>
<dbReference type="RefSeq" id="XP_007336005.1">
    <property type="nucleotide sequence ID" value="XM_007335943.1"/>
</dbReference>
<dbReference type="EMBL" id="JH972926">
    <property type="protein sequence ID" value="EKM73356.1"/>
    <property type="molecule type" value="Genomic_DNA"/>
</dbReference>
<feature type="non-terminal residue" evidence="6">
    <location>
        <position position="105"/>
    </location>
</feature>
<dbReference type="OMA" id="QGLEWID"/>
<dbReference type="OrthoDB" id="6500128at2759"/>
<dbReference type="AlphaFoldDB" id="K5WDN0"/>
<dbReference type="Proteomes" id="UP000008493">
    <property type="component" value="Unassembled WGS sequence"/>
</dbReference>
<dbReference type="Gene3D" id="1.20.1560.10">
    <property type="entry name" value="ABC transporter type 1, transmembrane domain"/>
    <property type="match status" value="1"/>
</dbReference>
<protein>
    <submittedName>
        <fullName evidence="6">Uncharacterized protein</fullName>
    </submittedName>
</protein>
<name>K5WDN0_AGABU</name>
<keyword evidence="7" id="KW-1185">Reference proteome</keyword>
<reference evidence="7" key="1">
    <citation type="journal article" date="2012" name="Proc. Natl. Acad. Sci. U.S.A.">
        <title>Genome sequence of the button mushroom Agaricus bisporus reveals mechanisms governing adaptation to a humic-rich ecological niche.</title>
        <authorList>
            <person name="Morin E."/>
            <person name="Kohler A."/>
            <person name="Baker A.R."/>
            <person name="Foulongne-Oriol M."/>
            <person name="Lombard V."/>
            <person name="Nagy L.G."/>
            <person name="Ohm R.A."/>
            <person name="Patyshakuliyeva A."/>
            <person name="Brun A."/>
            <person name="Aerts A.L."/>
            <person name="Bailey A.M."/>
            <person name="Billette C."/>
            <person name="Coutinho P.M."/>
            <person name="Deakin G."/>
            <person name="Doddapaneni H."/>
            <person name="Floudas D."/>
            <person name="Grimwood J."/>
            <person name="Hilden K."/>
            <person name="Kuees U."/>
            <person name="LaButti K.M."/>
            <person name="Lapidus A."/>
            <person name="Lindquist E.A."/>
            <person name="Lucas S.M."/>
            <person name="Murat C."/>
            <person name="Riley R.W."/>
            <person name="Salamov A.A."/>
            <person name="Schmutz J."/>
            <person name="Subramanian V."/>
            <person name="Woesten H.A.B."/>
            <person name="Xu J."/>
            <person name="Eastwood D.C."/>
            <person name="Foster G.D."/>
            <person name="Sonnenberg A.S."/>
            <person name="Cullen D."/>
            <person name="de Vries R.P."/>
            <person name="Lundell T."/>
            <person name="Hibbett D.S."/>
            <person name="Henrissat B."/>
            <person name="Burton K.S."/>
            <person name="Kerrigan R.W."/>
            <person name="Challen M.P."/>
            <person name="Grigoriev I.V."/>
            <person name="Martin F."/>
        </authorList>
    </citation>
    <scope>NUCLEOTIDE SEQUENCE [LARGE SCALE GENOMIC DNA]</scope>
    <source>
        <strain evidence="7">JB137-S8 / ATCC MYA-4627 / FGSC 10392</strain>
    </source>
</reference>
<evidence type="ECO:0000256" key="1">
    <source>
        <dbReference type="ARBA" id="ARBA00022692"/>
    </source>
</evidence>
<evidence type="ECO:0000256" key="3">
    <source>
        <dbReference type="ARBA" id="ARBA00023136"/>
    </source>
</evidence>
<dbReference type="InterPro" id="IPR036640">
    <property type="entry name" value="ABC1_TM_sf"/>
</dbReference>
<evidence type="ECO:0000256" key="2">
    <source>
        <dbReference type="ARBA" id="ARBA00022989"/>
    </source>
</evidence>
<feature type="region of interest" description="Disordered" evidence="4">
    <location>
        <begin position="1"/>
        <end position="42"/>
    </location>
</feature>
<gene>
    <name evidence="6" type="ORF">AGABI1DRAFT_134972</name>
</gene>
<dbReference type="InParanoid" id="K5WDN0"/>
<dbReference type="KEGG" id="abp:AGABI1DRAFT134972"/>
<organism evidence="6 7">
    <name type="scientific">Agaricus bisporus var. burnettii (strain JB137-S8 / ATCC MYA-4627 / FGSC 10392)</name>
    <name type="common">White button mushroom</name>
    <dbReference type="NCBI Taxonomy" id="597362"/>
    <lineage>
        <taxon>Eukaryota</taxon>
        <taxon>Fungi</taxon>
        <taxon>Dikarya</taxon>
        <taxon>Basidiomycota</taxon>
        <taxon>Agaricomycotina</taxon>
        <taxon>Agaricomycetes</taxon>
        <taxon>Agaricomycetidae</taxon>
        <taxon>Agaricales</taxon>
        <taxon>Agaricineae</taxon>
        <taxon>Agaricaceae</taxon>
        <taxon>Agaricus</taxon>
    </lineage>
</organism>
<keyword evidence="2 5" id="KW-1133">Transmembrane helix</keyword>
<dbReference type="GO" id="GO:0005524">
    <property type="term" value="F:ATP binding"/>
    <property type="evidence" value="ECO:0007669"/>
    <property type="project" value="InterPro"/>
</dbReference>
<evidence type="ECO:0000313" key="6">
    <source>
        <dbReference type="EMBL" id="EKM73356.1"/>
    </source>
</evidence>
<dbReference type="GeneID" id="18828425"/>
<keyword evidence="1 5" id="KW-0812">Transmembrane</keyword>
<evidence type="ECO:0000256" key="4">
    <source>
        <dbReference type="SAM" id="MobiDB-lite"/>
    </source>
</evidence>
<accession>K5WDN0</accession>
<dbReference type="HOGENOM" id="CLU_2242823_0_0_1"/>
<keyword evidence="3 5" id="KW-0472">Membrane</keyword>
<feature type="compositionally biased region" description="Pro residues" evidence="4">
    <location>
        <begin position="32"/>
        <end position="42"/>
    </location>
</feature>
<evidence type="ECO:0000256" key="5">
    <source>
        <dbReference type="SAM" id="Phobius"/>
    </source>
</evidence>
<proteinExistence type="predicted"/>
<dbReference type="GO" id="GO:0016020">
    <property type="term" value="C:membrane"/>
    <property type="evidence" value="ECO:0007669"/>
    <property type="project" value="InterPro"/>
</dbReference>
<feature type="transmembrane region" description="Helical" evidence="5">
    <location>
        <begin position="58"/>
        <end position="83"/>
    </location>
</feature>